<organism evidence="1 2">
    <name type="scientific">Neoasaia chiangmaiensis</name>
    <dbReference type="NCBI Taxonomy" id="320497"/>
    <lineage>
        <taxon>Bacteria</taxon>
        <taxon>Pseudomonadati</taxon>
        <taxon>Pseudomonadota</taxon>
        <taxon>Alphaproteobacteria</taxon>
        <taxon>Acetobacterales</taxon>
        <taxon>Acetobacteraceae</taxon>
        <taxon>Neoasaia</taxon>
    </lineage>
</organism>
<protein>
    <submittedName>
        <fullName evidence="1">Uncharacterized protein</fullName>
    </submittedName>
</protein>
<dbReference type="InterPro" id="IPR036215">
    <property type="entry name" value="TM0957-like_sf"/>
</dbReference>
<name>A0A1U9KQR0_9PROT</name>
<proteinExistence type="predicted"/>
<dbReference type="OrthoDB" id="6631333at2"/>
<dbReference type="STRING" id="320497.A0U93_09640"/>
<dbReference type="SUPFAM" id="SSF141318">
    <property type="entry name" value="TM0957-like"/>
    <property type="match status" value="1"/>
</dbReference>
<dbReference type="EMBL" id="CP014691">
    <property type="protein sequence ID" value="AQS88158.1"/>
    <property type="molecule type" value="Genomic_DNA"/>
</dbReference>
<dbReference type="KEGG" id="nch:A0U93_09640"/>
<dbReference type="AlphaFoldDB" id="A0A1U9KQR0"/>
<evidence type="ECO:0000313" key="2">
    <source>
        <dbReference type="Proteomes" id="UP000188604"/>
    </source>
</evidence>
<keyword evidence="2" id="KW-1185">Reference proteome</keyword>
<accession>A0A1U9KQR0</accession>
<dbReference type="Pfam" id="PF10054">
    <property type="entry name" value="DUF2291"/>
    <property type="match status" value="1"/>
</dbReference>
<gene>
    <name evidence="1" type="ORF">A0U93_09640</name>
</gene>
<dbReference type="RefSeq" id="WP_077807172.1">
    <property type="nucleotide sequence ID" value="NZ_BJXS01000003.1"/>
</dbReference>
<dbReference type="InterPro" id="IPR014582">
    <property type="entry name" value="UCP033535_lipo"/>
</dbReference>
<reference evidence="1 2" key="1">
    <citation type="submission" date="2016-03" db="EMBL/GenBank/DDBJ databases">
        <title>Acetic acid bacteria sequencing.</title>
        <authorList>
            <person name="Brandt J."/>
            <person name="Jakob F."/>
            <person name="Vogel R.F."/>
        </authorList>
    </citation>
    <scope>NUCLEOTIDE SEQUENCE [LARGE SCALE GENOMIC DNA]</scope>
    <source>
        <strain evidence="1 2">NBRC 101099</strain>
    </source>
</reference>
<dbReference type="PIRSF" id="PIRSF033535">
    <property type="entry name" value="UCP033535_plp"/>
    <property type="match status" value="1"/>
</dbReference>
<sequence length="220" mass="22936">MSLSTATVPTDMGMMKSPLRRGVVIAIPAIALLVAMGLSTHFVRIGASSGGAVAFSPETFGKTEFPKIQAEVVRKAVDAPVFAKAVMADKDKAASQYGVPGNIGPEISVKFTGTAGTPVSGVYPVTVPGLPDDIHVRVQTGPAINGTDLRDATGTVTFGQFTNQIDYQNAGAALNKEMKTQVLSKIDTKNLAGKNVTVVGVFQLINPKNWLVTPVQVGTP</sequence>
<evidence type="ECO:0000313" key="1">
    <source>
        <dbReference type="EMBL" id="AQS88158.1"/>
    </source>
</evidence>
<dbReference type="Proteomes" id="UP000188604">
    <property type="component" value="Chromosome"/>
</dbReference>